<comment type="caution">
    <text evidence="2">The sequence shown here is derived from an EMBL/GenBank/DDBJ whole genome shotgun (WGS) entry which is preliminary data.</text>
</comment>
<accession>A0A5X0ZEX4</accession>
<reference evidence="2" key="1">
    <citation type="submission" date="2018-09" db="EMBL/GenBank/DDBJ databases">
        <authorList>
            <person name="Ashton P.M."/>
            <person name="Dallman T."/>
            <person name="Nair S."/>
            <person name="De Pinna E."/>
            <person name="Peters T."/>
            <person name="Grant K."/>
        </authorList>
    </citation>
    <scope>NUCLEOTIDE SEQUENCE</scope>
    <source>
        <strain evidence="2">140692</strain>
    </source>
</reference>
<proteinExistence type="predicted"/>
<sequence length="67" mass="7559">MQASAIFKRELTDLNTEYSVNRGSLPPRTPQAPRLPNAGSDYDRYSPDKTCRHTGTGERLFFPRCGN</sequence>
<dbReference type="AlphaFoldDB" id="A0A5X0ZEX4"/>
<gene>
    <name evidence="2" type="ORF">D6S17_25755</name>
</gene>
<evidence type="ECO:0000256" key="1">
    <source>
        <dbReference type="SAM" id="MobiDB-lite"/>
    </source>
</evidence>
<dbReference type="EMBL" id="AAHPHN010000072">
    <property type="protein sequence ID" value="EBY8644890.1"/>
    <property type="molecule type" value="Genomic_DNA"/>
</dbReference>
<evidence type="ECO:0000313" key="2">
    <source>
        <dbReference type="EMBL" id="EBY8644890.1"/>
    </source>
</evidence>
<organism evidence="2">
    <name type="scientific">Salmonella enterica subsp. enterica serovar Java</name>
    <dbReference type="NCBI Taxonomy" id="224729"/>
    <lineage>
        <taxon>Bacteria</taxon>
        <taxon>Pseudomonadati</taxon>
        <taxon>Pseudomonadota</taxon>
        <taxon>Gammaproteobacteria</taxon>
        <taxon>Enterobacterales</taxon>
        <taxon>Enterobacteriaceae</taxon>
        <taxon>Salmonella</taxon>
    </lineage>
</organism>
<feature type="region of interest" description="Disordered" evidence="1">
    <location>
        <begin position="19"/>
        <end position="46"/>
    </location>
</feature>
<protein>
    <submittedName>
        <fullName evidence="2">Uncharacterized protein</fullName>
    </submittedName>
</protein>
<name>A0A5X0ZEX4_SALEB</name>